<keyword evidence="10" id="KW-1185">Reference proteome</keyword>
<dbReference type="Pfam" id="PF08395">
    <property type="entry name" value="7tm_7"/>
    <property type="match status" value="1"/>
</dbReference>
<comment type="caution">
    <text evidence="8">Lacks conserved residue(s) required for the propagation of feature annotation.</text>
</comment>
<comment type="similarity">
    <text evidence="8">Belongs to the insect chemoreceptor superfamily. Gustatory receptor (GR) family.</text>
</comment>
<keyword evidence="3 8" id="KW-0812">Transmembrane</keyword>
<name>A0A1J1J4E1_9DIPT</name>
<comment type="subcellular location">
    <subcellularLocation>
        <location evidence="1 8">Cell membrane</location>
        <topology evidence="1 8">Multi-pass membrane protein</topology>
    </subcellularLocation>
</comment>
<dbReference type="GO" id="GO:0007165">
    <property type="term" value="P:signal transduction"/>
    <property type="evidence" value="ECO:0007669"/>
    <property type="project" value="UniProtKB-KW"/>
</dbReference>
<dbReference type="PANTHER" id="PTHR21143">
    <property type="entry name" value="INVERTEBRATE GUSTATORY RECEPTOR"/>
    <property type="match status" value="1"/>
</dbReference>
<dbReference type="GO" id="GO:0030425">
    <property type="term" value="C:dendrite"/>
    <property type="evidence" value="ECO:0007669"/>
    <property type="project" value="TreeGrafter"/>
</dbReference>
<dbReference type="Proteomes" id="UP000183832">
    <property type="component" value="Unassembled WGS sequence"/>
</dbReference>
<evidence type="ECO:0000313" key="9">
    <source>
        <dbReference type="EMBL" id="CRL05737.1"/>
    </source>
</evidence>
<feature type="transmembrane region" description="Helical" evidence="8">
    <location>
        <begin position="195"/>
        <end position="217"/>
    </location>
</feature>
<dbReference type="InterPro" id="IPR013604">
    <property type="entry name" value="7TM_chemorcpt"/>
</dbReference>
<evidence type="ECO:0000256" key="1">
    <source>
        <dbReference type="ARBA" id="ARBA00004651"/>
    </source>
</evidence>
<dbReference type="GO" id="GO:0043025">
    <property type="term" value="C:neuronal cell body"/>
    <property type="evidence" value="ECO:0007669"/>
    <property type="project" value="TreeGrafter"/>
</dbReference>
<dbReference type="STRING" id="568069.A0A1J1J4E1"/>
<reference evidence="9 10" key="1">
    <citation type="submission" date="2015-04" db="EMBL/GenBank/DDBJ databases">
        <authorList>
            <person name="Syromyatnikov M.Y."/>
            <person name="Popov V.N."/>
        </authorList>
    </citation>
    <scope>NUCLEOTIDE SEQUENCE [LARGE SCALE GENOMIC DNA]</scope>
</reference>
<evidence type="ECO:0000256" key="6">
    <source>
        <dbReference type="ARBA" id="ARBA00023170"/>
    </source>
</evidence>
<sequence>MVYQLLKRHEIIKLLHILNDFDAKAKALEVKLNLKASRKFILKTVMFILCGVLVVSIGTAFIFEMKIHYGAGCLMPLSYGYLLLYLSMLILQFSFSTLAIKNRFCLLNDNLRFTFQNSLAKGNSTLANGNANRLHEQLSNTIRDLYSNLCDGIDLVNESLTFQLIPFLVYYLTANLFAIYSTIREVFYQTPLMYIAIGTNICWMILHSVIASIALYSGHITTKCALRTPIIVSSILRNCKDKESPFTKDAFKTFLLEVQHRNMFIENEFFRIDWKLLFSMISTITTFLVITCQFDASLSNDSVIKNSTLG</sequence>
<dbReference type="GO" id="GO:0005886">
    <property type="term" value="C:plasma membrane"/>
    <property type="evidence" value="ECO:0007669"/>
    <property type="project" value="UniProtKB-SubCell"/>
</dbReference>
<evidence type="ECO:0000256" key="3">
    <source>
        <dbReference type="ARBA" id="ARBA00022692"/>
    </source>
</evidence>
<feature type="transmembrane region" description="Helical" evidence="8">
    <location>
        <begin position="164"/>
        <end position="183"/>
    </location>
</feature>
<evidence type="ECO:0000256" key="4">
    <source>
        <dbReference type="ARBA" id="ARBA00022989"/>
    </source>
</evidence>
<evidence type="ECO:0000256" key="8">
    <source>
        <dbReference type="RuleBase" id="RU363108"/>
    </source>
</evidence>
<dbReference type="GO" id="GO:0007635">
    <property type="term" value="P:chemosensory behavior"/>
    <property type="evidence" value="ECO:0007669"/>
    <property type="project" value="TreeGrafter"/>
</dbReference>
<dbReference type="GO" id="GO:0030424">
    <property type="term" value="C:axon"/>
    <property type="evidence" value="ECO:0007669"/>
    <property type="project" value="TreeGrafter"/>
</dbReference>
<dbReference type="GO" id="GO:0008049">
    <property type="term" value="P:male courtship behavior"/>
    <property type="evidence" value="ECO:0007669"/>
    <property type="project" value="TreeGrafter"/>
</dbReference>
<gene>
    <name evidence="9" type="ORF">CLUMA_CG018766</name>
</gene>
<dbReference type="PANTHER" id="PTHR21143:SF133">
    <property type="entry name" value="GUSTATORY AND PHEROMONE RECEPTOR 32A-RELATED"/>
    <property type="match status" value="1"/>
</dbReference>
<evidence type="ECO:0000256" key="7">
    <source>
        <dbReference type="ARBA" id="ARBA00023224"/>
    </source>
</evidence>
<keyword evidence="7 8" id="KW-0807">Transducer</keyword>
<evidence type="ECO:0000313" key="10">
    <source>
        <dbReference type="Proteomes" id="UP000183832"/>
    </source>
</evidence>
<proteinExistence type="inferred from homology"/>
<keyword evidence="6 8" id="KW-0675">Receptor</keyword>
<accession>A0A1J1J4E1</accession>
<dbReference type="GO" id="GO:0050909">
    <property type="term" value="P:sensory perception of taste"/>
    <property type="evidence" value="ECO:0007669"/>
    <property type="project" value="InterPro"/>
</dbReference>
<comment type="function">
    <text evidence="8">Gustatory receptor which mediates acceptance or avoidance behavior, depending on its substrates.</text>
</comment>
<dbReference type="EMBL" id="CVRI01000065">
    <property type="protein sequence ID" value="CRL05737.1"/>
    <property type="molecule type" value="Genomic_DNA"/>
</dbReference>
<evidence type="ECO:0000256" key="5">
    <source>
        <dbReference type="ARBA" id="ARBA00023136"/>
    </source>
</evidence>
<organism evidence="9 10">
    <name type="scientific">Clunio marinus</name>
    <dbReference type="NCBI Taxonomy" id="568069"/>
    <lineage>
        <taxon>Eukaryota</taxon>
        <taxon>Metazoa</taxon>
        <taxon>Ecdysozoa</taxon>
        <taxon>Arthropoda</taxon>
        <taxon>Hexapoda</taxon>
        <taxon>Insecta</taxon>
        <taxon>Pterygota</taxon>
        <taxon>Neoptera</taxon>
        <taxon>Endopterygota</taxon>
        <taxon>Diptera</taxon>
        <taxon>Nematocera</taxon>
        <taxon>Chironomoidea</taxon>
        <taxon>Chironomidae</taxon>
        <taxon>Clunio</taxon>
    </lineage>
</organism>
<feature type="transmembrane region" description="Helical" evidence="8">
    <location>
        <begin position="82"/>
        <end position="100"/>
    </location>
</feature>
<keyword evidence="4 8" id="KW-1133">Transmembrane helix</keyword>
<dbReference type="OrthoDB" id="6366728at2759"/>
<dbReference type="AlphaFoldDB" id="A0A1J1J4E1"/>
<keyword evidence="2 8" id="KW-1003">Cell membrane</keyword>
<evidence type="ECO:0000256" key="2">
    <source>
        <dbReference type="ARBA" id="ARBA00022475"/>
    </source>
</evidence>
<feature type="transmembrane region" description="Helical" evidence="8">
    <location>
        <begin position="276"/>
        <end position="296"/>
    </location>
</feature>
<protein>
    <recommendedName>
        <fullName evidence="8">Gustatory receptor</fullName>
    </recommendedName>
</protein>
<keyword evidence="5 8" id="KW-0472">Membrane</keyword>
<feature type="transmembrane region" description="Helical" evidence="8">
    <location>
        <begin position="40"/>
        <end position="62"/>
    </location>
</feature>